<sequence>MKKIITILLLSITLPTLLPGSNLSAQNKQVVELKTVVIDAGHGGHDPGAVNGRIYEKNITLSVAKRLGELIKQNYPGVKVIYTRTDDRFVELYRRAEIANKNNADLFISLHVNSAADRSARGHETFVMGQDKNSDNLEICQLENSVIVLEDDYTSNYQGFDPNNPESYIIFSLLQNAHLEQSLDFATLVQQRADAGPVGNNRGVKQANFLVLWKCTMPAVLIEMGFISNSTDMRTLTDKNSQQRIASNIFKAFQAYKKSYDTDIYLPPADGTPGKTESASASTASGKFGIQIMASSYLLPADAKEFKGWRCRHIKSGRNYKYYIGEYSSRDEALKALPRVRNSF</sequence>
<name>A0A9D1E0X9_9BACT</name>
<organism evidence="6 7">
    <name type="scientific">Candidatus Coprenecus avistercoris</name>
    <dbReference type="NCBI Taxonomy" id="2840730"/>
    <lineage>
        <taxon>Bacteria</taxon>
        <taxon>Pseudomonadati</taxon>
        <taxon>Bacteroidota</taxon>
        <taxon>Bacteroidia</taxon>
        <taxon>Bacteroidales</taxon>
        <taxon>Rikenellaceae</taxon>
        <taxon>Rikenellaceae incertae sedis</taxon>
        <taxon>Candidatus Coprenecus</taxon>
    </lineage>
</organism>
<feature type="signal peptide" evidence="4">
    <location>
        <begin position="1"/>
        <end position="25"/>
    </location>
</feature>
<dbReference type="PANTHER" id="PTHR30404">
    <property type="entry name" value="N-ACETYLMURAMOYL-L-ALANINE AMIDASE"/>
    <property type="match status" value="1"/>
</dbReference>
<dbReference type="GO" id="GO:0008745">
    <property type="term" value="F:N-acetylmuramoyl-L-alanine amidase activity"/>
    <property type="evidence" value="ECO:0007669"/>
    <property type="project" value="UniProtKB-EC"/>
</dbReference>
<dbReference type="GO" id="GO:0030288">
    <property type="term" value="C:outer membrane-bounded periplasmic space"/>
    <property type="evidence" value="ECO:0007669"/>
    <property type="project" value="TreeGrafter"/>
</dbReference>
<feature type="non-terminal residue" evidence="6">
    <location>
        <position position="344"/>
    </location>
</feature>
<dbReference type="SMART" id="SM00646">
    <property type="entry name" value="Ami_3"/>
    <property type="match status" value="1"/>
</dbReference>
<proteinExistence type="predicted"/>
<evidence type="ECO:0000256" key="1">
    <source>
        <dbReference type="ARBA" id="ARBA00001561"/>
    </source>
</evidence>
<accession>A0A9D1E0X9</accession>
<comment type="caution">
    <text evidence="6">The sequence shown here is derived from an EMBL/GenBank/DDBJ whole genome shotgun (WGS) entry which is preliminary data.</text>
</comment>
<evidence type="ECO:0000256" key="2">
    <source>
        <dbReference type="ARBA" id="ARBA00011901"/>
    </source>
</evidence>
<dbReference type="Proteomes" id="UP000886744">
    <property type="component" value="Unassembled WGS sequence"/>
</dbReference>
<dbReference type="AlphaFoldDB" id="A0A9D1E0X9"/>
<evidence type="ECO:0000256" key="3">
    <source>
        <dbReference type="ARBA" id="ARBA00022801"/>
    </source>
</evidence>
<dbReference type="InterPro" id="IPR002508">
    <property type="entry name" value="MurNAc-LAA_cat"/>
</dbReference>
<dbReference type="Pfam" id="PF01520">
    <property type="entry name" value="Amidase_3"/>
    <property type="match status" value="1"/>
</dbReference>
<dbReference type="EMBL" id="DVHI01000040">
    <property type="protein sequence ID" value="HIR62533.1"/>
    <property type="molecule type" value="Genomic_DNA"/>
</dbReference>
<protein>
    <recommendedName>
        <fullName evidence="2">N-acetylmuramoyl-L-alanine amidase</fullName>
        <ecNumber evidence="2">3.5.1.28</ecNumber>
    </recommendedName>
</protein>
<dbReference type="GO" id="GO:0009253">
    <property type="term" value="P:peptidoglycan catabolic process"/>
    <property type="evidence" value="ECO:0007669"/>
    <property type="project" value="InterPro"/>
</dbReference>
<feature type="domain" description="MurNAc-LAA" evidence="5">
    <location>
        <begin position="96"/>
        <end position="254"/>
    </location>
</feature>
<dbReference type="CDD" id="cd02696">
    <property type="entry name" value="MurNAc-LAA"/>
    <property type="match status" value="1"/>
</dbReference>
<reference evidence="6" key="1">
    <citation type="submission" date="2020-10" db="EMBL/GenBank/DDBJ databases">
        <authorList>
            <person name="Gilroy R."/>
        </authorList>
    </citation>
    <scope>NUCLEOTIDE SEQUENCE</scope>
    <source>
        <strain evidence="6">ChiHjej13B12-12457</strain>
    </source>
</reference>
<dbReference type="FunFam" id="3.40.630.40:FF:000005">
    <property type="entry name" value="N-acetylmuramoyl-L-alanine amidase (AmiA)"/>
    <property type="match status" value="1"/>
</dbReference>
<evidence type="ECO:0000313" key="7">
    <source>
        <dbReference type="Proteomes" id="UP000886744"/>
    </source>
</evidence>
<comment type="catalytic activity">
    <reaction evidence="1">
        <text>Hydrolyzes the link between N-acetylmuramoyl residues and L-amino acid residues in certain cell-wall glycopeptides.</text>
        <dbReference type="EC" id="3.5.1.28"/>
    </reaction>
</comment>
<dbReference type="SUPFAM" id="SSF53187">
    <property type="entry name" value="Zn-dependent exopeptidases"/>
    <property type="match status" value="1"/>
</dbReference>
<dbReference type="InterPro" id="IPR050695">
    <property type="entry name" value="N-acetylmuramoyl_amidase_3"/>
</dbReference>
<reference evidence="6" key="2">
    <citation type="journal article" date="2021" name="PeerJ">
        <title>Extensive microbial diversity within the chicken gut microbiome revealed by metagenomics and culture.</title>
        <authorList>
            <person name="Gilroy R."/>
            <person name="Ravi A."/>
            <person name="Getino M."/>
            <person name="Pursley I."/>
            <person name="Horton D.L."/>
            <person name="Alikhan N.F."/>
            <person name="Baker D."/>
            <person name="Gharbi K."/>
            <person name="Hall N."/>
            <person name="Watson M."/>
            <person name="Adriaenssens E.M."/>
            <person name="Foster-Nyarko E."/>
            <person name="Jarju S."/>
            <person name="Secka A."/>
            <person name="Antonio M."/>
            <person name="Oren A."/>
            <person name="Chaudhuri R.R."/>
            <person name="La Ragione R."/>
            <person name="Hildebrand F."/>
            <person name="Pallen M.J."/>
        </authorList>
    </citation>
    <scope>NUCLEOTIDE SEQUENCE</scope>
    <source>
        <strain evidence="6">ChiHjej13B12-12457</strain>
    </source>
</reference>
<feature type="chain" id="PRO_5039502761" description="N-acetylmuramoyl-L-alanine amidase" evidence="4">
    <location>
        <begin position="26"/>
        <end position="344"/>
    </location>
</feature>
<evidence type="ECO:0000256" key="4">
    <source>
        <dbReference type="SAM" id="SignalP"/>
    </source>
</evidence>
<dbReference type="PANTHER" id="PTHR30404:SF0">
    <property type="entry name" value="N-ACETYLMURAMOYL-L-ALANINE AMIDASE AMIC"/>
    <property type="match status" value="1"/>
</dbReference>
<keyword evidence="3" id="KW-0378">Hydrolase</keyword>
<gene>
    <name evidence="6" type="ORF">IAC94_03295</name>
</gene>
<dbReference type="EC" id="3.5.1.28" evidence="2"/>
<keyword evidence="4" id="KW-0732">Signal</keyword>
<evidence type="ECO:0000313" key="6">
    <source>
        <dbReference type="EMBL" id="HIR62533.1"/>
    </source>
</evidence>
<dbReference type="Gene3D" id="3.40.630.40">
    <property type="entry name" value="Zn-dependent exopeptidases"/>
    <property type="match status" value="1"/>
</dbReference>
<evidence type="ECO:0000259" key="5">
    <source>
        <dbReference type="SMART" id="SM00646"/>
    </source>
</evidence>